<organism evidence="2 3">
    <name type="scientific">candidate division WWE3 bacterium</name>
    <dbReference type="NCBI Taxonomy" id="2053526"/>
    <lineage>
        <taxon>Bacteria</taxon>
        <taxon>Katanobacteria</taxon>
    </lineage>
</organism>
<gene>
    <name evidence="2" type="ORF">KC980_00950</name>
</gene>
<proteinExistence type="predicted"/>
<dbReference type="EMBL" id="JAGQNX010000026">
    <property type="protein sequence ID" value="MCA9308055.1"/>
    <property type="molecule type" value="Genomic_DNA"/>
</dbReference>
<feature type="transmembrane region" description="Helical" evidence="1">
    <location>
        <begin position="12"/>
        <end position="31"/>
    </location>
</feature>
<reference evidence="2" key="1">
    <citation type="submission" date="2020-04" db="EMBL/GenBank/DDBJ databases">
        <authorList>
            <person name="Zhang T."/>
        </authorList>
    </citation>
    <scope>NUCLEOTIDE SEQUENCE</scope>
    <source>
        <strain evidence="2">HKST-UBA79</strain>
    </source>
</reference>
<name>A0A955EC87_UNCKA</name>
<keyword evidence="1" id="KW-0472">Membrane</keyword>
<feature type="transmembrane region" description="Helical" evidence="1">
    <location>
        <begin position="161"/>
        <end position="182"/>
    </location>
</feature>
<evidence type="ECO:0000313" key="2">
    <source>
        <dbReference type="EMBL" id="MCA9308055.1"/>
    </source>
</evidence>
<evidence type="ECO:0000256" key="1">
    <source>
        <dbReference type="SAM" id="Phobius"/>
    </source>
</evidence>
<evidence type="ECO:0000313" key="3">
    <source>
        <dbReference type="Proteomes" id="UP000740557"/>
    </source>
</evidence>
<dbReference type="AlphaFoldDB" id="A0A955EC87"/>
<keyword evidence="1" id="KW-0812">Transmembrane</keyword>
<reference evidence="2" key="2">
    <citation type="journal article" date="2021" name="Microbiome">
        <title>Successional dynamics and alternative stable states in a saline activated sludge microbial community over 9 years.</title>
        <authorList>
            <person name="Wang Y."/>
            <person name="Ye J."/>
            <person name="Ju F."/>
            <person name="Liu L."/>
            <person name="Boyd J.A."/>
            <person name="Deng Y."/>
            <person name="Parks D.H."/>
            <person name="Jiang X."/>
            <person name="Yin X."/>
            <person name="Woodcroft B.J."/>
            <person name="Tyson G.W."/>
            <person name="Hugenholtz P."/>
            <person name="Polz M.F."/>
            <person name="Zhang T."/>
        </authorList>
    </citation>
    <scope>NUCLEOTIDE SEQUENCE</scope>
    <source>
        <strain evidence="2">HKST-UBA79</strain>
    </source>
</reference>
<comment type="caution">
    <text evidence="2">The sequence shown here is derived from an EMBL/GenBank/DDBJ whole genome shotgun (WGS) entry which is preliminary data.</text>
</comment>
<keyword evidence="1" id="KW-1133">Transmembrane helix</keyword>
<protein>
    <submittedName>
        <fullName evidence="2">Uncharacterized protein</fullName>
    </submittedName>
</protein>
<feature type="transmembrane region" description="Helical" evidence="1">
    <location>
        <begin position="38"/>
        <end position="62"/>
    </location>
</feature>
<accession>A0A955EC87</accession>
<dbReference type="Proteomes" id="UP000740557">
    <property type="component" value="Unassembled WGS sequence"/>
</dbReference>
<sequence length="184" mass="20848">MNPIKRQVFSYYKTPLLLALTLFVTLLGVTVEREPVNIAILLIGALLGVFLLDFDYLIYTIFEPTDDFSVNLTSYINHGDYAGALHHINLNKSRVLETTLNSGLFQIVLIATEAFILNTPNNLLLKVLVLSTLVNSAYRLAENYFSQGGLHNWFWMFNIKLNQNGVIGYFALVGFSILYFIVNF</sequence>